<dbReference type="AlphaFoldDB" id="A0A0D9XKW6"/>
<name>A0A0D9XKW6_9ORYZ</name>
<evidence type="ECO:0000313" key="5">
    <source>
        <dbReference type="Proteomes" id="UP000032180"/>
    </source>
</evidence>
<dbReference type="Gramene" id="LPERR10G10430.1">
    <property type="protein sequence ID" value="LPERR10G10430.1"/>
    <property type="gene ID" value="LPERR10G10430"/>
</dbReference>
<evidence type="ECO:0000256" key="1">
    <source>
        <dbReference type="SAM" id="MobiDB-lite"/>
    </source>
</evidence>
<evidence type="ECO:0000256" key="3">
    <source>
        <dbReference type="SAM" id="SignalP"/>
    </source>
</evidence>
<evidence type="ECO:0000313" key="4">
    <source>
        <dbReference type="EnsemblPlants" id="LPERR10G10430.1"/>
    </source>
</evidence>
<feature type="region of interest" description="Disordered" evidence="1">
    <location>
        <begin position="110"/>
        <end position="131"/>
    </location>
</feature>
<keyword evidence="2" id="KW-0812">Transmembrane</keyword>
<feature type="compositionally biased region" description="Basic and acidic residues" evidence="1">
    <location>
        <begin position="120"/>
        <end position="131"/>
    </location>
</feature>
<feature type="region of interest" description="Disordered" evidence="1">
    <location>
        <begin position="273"/>
        <end position="317"/>
    </location>
</feature>
<feature type="chain" id="PRO_5002350406" description="DUF4408 domain-containing protein" evidence="3">
    <location>
        <begin position="17"/>
        <end position="349"/>
    </location>
</feature>
<accession>A0A0D9XKW6</accession>
<dbReference type="EnsemblPlants" id="LPERR10G10430.1">
    <property type="protein sequence ID" value="LPERR10G10430.1"/>
    <property type="gene ID" value="LPERR10G10430"/>
</dbReference>
<keyword evidence="2" id="KW-0472">Membrane</keyword>
<reference evidence="4" key="3">
    <citation type="submission" date="2015-04" db="UniProtKB">
        <authorList>
            <consortium name="EnsemblPlants"/>
        </authorList>
    </citation>
    <scope>IDENTIFICATION</scope>
</reference>
<dbReference type="eggNOG" id="ENOG502SYET">
    <property type="taxonomic scope" value="Eukaryota"/>
</dbReference>
<protein>
    <recommendedName>
        <fullName evidence="6">DUF4408 domain-containing protein</fullName>
    </recommendedName>
</protein>
<keyword evidence="5" id="KW-1185">Reference proteome</keyword>
<organism evidence="4 5">
    <name type="scientific">Leersia perrieri</name>
    <dbReference type="NCBI Taxonomy" id="77586"/>
    <lineage>
        <taxon>Eukaryota</taxon>
        <taxon>Viridiplantae</taxon>
        <taxon>Streptophyta</taxon>
        <taxon>Embryophyta</taxon>
        <taxon>Tracheophyta</taxon>
        <taxon>Spermatophyta</taxon>
        <taxon>Magnoliopsida</taxon>
        <taxon>Liliopsida</taxon>
        <taxon>Poales</taxon>
        <taxon>Poaceae</taxon>
        <taxon>BOP clade</taxon>
        <taxon>Oryzoideae</taxon>
        <taxon>Oryzeae</taxon>
        <taxon>Oryzinae</taxon>
        <taxon>Leersia</taxon>
    </lineage>
</organism>
<proteinExistence type="predicted"/>
<sequence>MKFYLLTAAAAAVAAAAVAAVVVSAAVAYDSGVVSSPYFLWLAANVIVVWLFSSHHRGVDTADVSSAPGADVDIGVYTSSSSSGHDHVFAVAEADLAAAPAVATKKKRSGKASSAAATSAREDTVDATPDVKKSAVEEEWPDWAFFVENSSAAAAENPADAAAVTNPIVNEKEWSAWVLACTSPETNPAPAATVIEEEKVKPPFNEEKSIDDEVVAITAATDIVDDDVSMDSMWESILQRGARPVTVRKSETWAADDRRRRDRAAENAVAAIRKSATATNMTTPPASPQHERAAPPAPARQPWRTRDALPAMPNDELMRRAESLIRRHHEQLRLQRQESEMRRRPLIRV</sequence>
<dbReference type="HOGENOM" id="CLU_044274_0_0_1"/>
<reference evidence="5" key="2">
    <citation type="submission" date="2013-12" db="EMBL/GenBank/DDBJ databases">
        <authorList>
            <person name="Yu Y."/>
            <person name="Lee S."/>
            <person name="de Baynast K."/>
            <person name="Wissotski M."/>
            <person name="Liu L."/>
            <person name="Talag J."/>
            <person name="Goicoechea J."/>
            <person name="Angelova A."/>
            <person name="Jetty R."/>
            <person name="Kudrna D."/>
            <person name="Golser W."/>
            <person name="Rivera L."/>
            <person name="Zhang J."/>
            <person name="Wing R."/>
        </authorList>
    </citation>
    <scope>NUCLEOTIDE SEQUENCE</scope>
</reference>
<keyword evidence="2" id="KW-1133">Transmembrane helix</keyword>
<evidence type="ECO:0008006" key="6">
    <source>
        <dbReference type="Google" id="ProtNLM"/>
    </source>
</evidence>
<evidence type="ECO:0000256" key="2">
    <source>
        <dbReference type="SAM" id="Phobius"/>
    </source>
</evidence>
<dbReference type="Proteomes" id="UP000032180">
    <property type="component" value="Chromosome 10"/>
</dbReference>
<feature type="signal peptide" evidence="3">
    <location>
        <begin position="1"/>
        <end position="16"/>
    </location>
</feature>
<reference evidence="4 5" key="1">
    <citation type="submission" date="2012-08" db="EMBL/GenBank/DDBJ databases">
        <title>Oryza genome evolution.</title>
        <authorList>
            <person name="Wing R.A."/>
        </authorList>
    </citation>
    <scope>NUCLEOTIDE SEQUENCE</scope>
</reference>
<keyword evidence="3" id="KW-0732">Signal</keyword>
<feature type="transmembrane region" description="Helical" evidence="2">
    <location>
        <begin position="35"/>
        <end position="52"/>
    </location>
</feature>